<feature type="region of interest" description="Disordered" evidence="1">
    <location>
        <begin position="1"/>
        <end position="73"/>
    </location>
</feature>
<dbReference type="PANTHER" id="PTHR16128">
    <property type="entry name" value="FAD/NAD(P)-BINDING OXIDOREDUCTASE FAMILY PROTEIN"/>
    <property type="match status" value="1"/>
</dbReference>
<gene>
    <name evidence="2" type="primary">mnmC_1</name>
    <name evidence="2" type="ORF">g.67945</name>
</gene>
<organism evidence="2">
    <name type="scientific">Anthurium amnicola</name>
    <dbReference type="NCBI Taxonomy" id="1678845"/>
    <lineage>
        <taxon>Eukaryota</taxon>
        <taxon>Viridiplantae</taxon>
        <taxon>Streptophyta</taxon>
        <taxon>Embryophyta</taxon>
        <taxon>Tracheophyta</taxon>
        <taxon>Spermatophyta</taxon>
        <taxon>Magnoliopsida</taxon>
        <taxon>Liliopsida</taxon>
        <taxon>Araceae</taxon>
        <taxon>Pothoideae</taxon>
        <taxon>Potheae</taxon>
        <taxon>Anthurium</taxon>
    </lineage>
</organism>
<sequence>MASSLGSSLFCPIRPSKPSSFSLPRRNPRTVSPTCRTESSGRSQSPAEAGGKSKASGRGPRKRSPYGTSRRSILKKTLSQEQVVFTTPVADDPVVGIIGGGISGLVCAATLEKRGIRSTVFDTLSSSL</sequence>
<dbReference type="SUPFAM" id="SSF51971">
    <property type="entry name" value="Nucleotide-binding domain"/>
    <property type="match status" value="1"/>
</dbReference>
<evidence type="ECO:0000256" key="1">
    <source>
        <dbReference type="SAM" id="MobiDB-lite"/>
    </source>
</evidence>
<evidence type="ECO:0000313" key="2">
    <source>
        <dbReference type="EMBL" id="JAT57308.1"/>
    </source>
</evidence>
<dbReference type="PANTHER" id="PTHR16128:SF8">
    <property type="entry name" value="EXPRESSED PROTEIN"/>
    <property type="match status" value="1"/>
</dbReference>
<dbReference type="Pfam" id="PF13450">
    <property type="entry name" value="NAD_binding_8"/>
    <property type="match status" value="1"/>
</dbReference>
<accession>A0A1D1YRM2</accession>
<dbReference type="AlphaFoldDB" id="A0A1D1YRM2"/>
<name>A0A1D1YRM2_9ARAE</name>
<reference evidence="2" key="1">
    <citation type="submission" date="2015-07" db="EMBL/GenBank/DDBJ databases">
        <title>Transcriptome Assembly of Anthurium amnicola.</title>
        <authorList>
            <person name="Suzuki J."/>
        </authorList>
    </citation>
    <scope>NUCLEOTIDE SEQUENCE</scope>
</reference>
<dbReference type="InterPro" id="IPR036188">
    <property type="entry name" value="FAD/NAD-bd_sf"/>
</dbReference>
<feature type="compositionally biased region" description="Polar residues" evidence="1">
    <location>
        <begin position="29"/>
        <end position="46"/>
    </location>
</feature>
<dbReference type="Gene3D" id="3.50.50.60">
    <property type="entry name" value="FAD/NAD(P)-binding domain"/>
    <property type="match status" value="1"/>
</dbReference>
<dbReference type="EMBL" id="GDJX01010628">
    <property type="protein sequence ID" value="JAT57308.1"/>
    <property type="molecule type" value="Transcribed_RNA"/>
</dbReference>
<proteinExistence type="predicted"/>
<protein>
    <submittedName>
        <fullName evidence="2">tRNA 5-methylaminomethyl-2-thiouridine biosynthesis bifunctional protein MnmC</fullName>
    </submittedName>
</protein>